<dbReference type="AlphaFoldDB" id="A0A7R8D0T4"/>
<dbReference type="Proteomes" id="UP000675881">
    <property type="component" value="Chromosome 6"/>
</dbReference>
<accession>A0A7R8D0T4</accession>
<sequence>MATEEKLLSCLFSDSIEGRKVLTGRNRPYINFKNPIFSHQDPQKEEKLTLNEFFEASTPECELDIPALSKSDRRFVRTVMDGDGEPISSFRDARLSRIGIGVEGVFCIELLLRRDVELLDGEEIRREAELVTREEKDGVELEGVMGLPVGVERL</sequence>
<keyword evidence="2" id="KW-1185">Reference proteome</keyword>
<evidence type="ECO:0000313" key="1">
    <source>
        <dbReference type="EMBL" id="CAF2987124.1"/>
    </source>
</evidence>
<reference evidence="1" key="1">
    <citation type="submission" date="2021-02" db="EMBL/GenBank/DDBJ databases">
        <authorList>
            <person name="Bekaert M."/>
        </authorList>
    </citation>
    <scope>NUCLEOTIDE SEQUENCE</scope>
    <source>
        <strain evidence="1">IoA-00</strain>
    </source>
</reference>
<gene>
    <name evidence="1" type="ORF">LSAA_12133</name>
</gene>
<evidence type="ECO:0000313" key="2">
    <source>
        <dbReference type="Proteomes" id="UP000675881"/>
    </source>
</evidence>
<organism evidence="1 2">
    <name type="scientific">Lepeophtheirus salmonis</name>
    <name type="common">Salmon louse</name>
    <name type="synonym">Caligus salmonis</name>
    <dbReference type="NCBI Taxonomy" id="72036"/>
    <lineage>
        <taxon>Eukaryota</taxon>
        <taxon>Metazoa</taxon>
        <taxon>Ecdysozoa</taxon>
        <taxon>Arthropoda</taxon>
        <taxon>Crustacea</taxon>
        <taxon>Multicrustacea</taxon>
        <taxon>Hexanauplia</taxon>
        <taxon>Copepoda</taxon>
        <taxon>Siphonostomatoida</taxon>
        <taxon>Caligidae</taxon>
        <taxon>Lepeophtheirus</taxon>
    </lineage>
</organism>
<name>A0A7R8D0T4_LEPSM</name>
<dbReference type="EMBL" id="HG994585">
    <property type="protein sequence ID" value="CAF2987124.1"/>
    <property type="molecule type" value="Genomic_DNA"/>
</dbReference>
<proteinExistence type="predicted"/>
<protein>
    <submittedName>
        <fullName evidence="1">(salmon louse) hypothetical protein</fullName>
    </submittedName>
</protein>